<evidence type="ECO:0000256" key="1">
    <source>
        <dbReference type="ARBA" id="ARBA00005125"/>
    </source>
</evidence>
<dbReference type="Gene3D" id="3.40.50.720">
    <property type="entry name" value="NAD(P)-binding Rossmann-like Domain"/>
    <property type="match status" value="1"/>
</dbReference>
<dbReference type="GeneID" id="87103705"/>
<comment type="similarity">
    <text evidence="2">Belongs to the NAD(P)-dependent epimerase/dehydratase family.</text>
</comment>
<gene>
    <name evidence="4" type="ordered locus">NE0500</name>
</gene>
<dbReference type="InterPro" id="IPR036291">
    <property type="entry name" value="NAD(P)-bd_dom_sf"/>
</dbReference>
<protein>
    <submittedName>
        <fullName evidence="4">Putative UDP-glucose 4-epimerase</fullName>
    </submittedName>
</protein>
<evidence type="ECO:0000259" key="3">
    <source>
        <dbReference type="Pfam" id="PF01370"/>
    </source>
</evidence>
<proteinExistence type="inferred from homology"/>
<dbReference type="PANTHER" id="PTHR43000">
    <property type="entry name" value="DTDP-D-GLUCOSE 4,6-DEHYDRATASE-RELATED"/>
    <property type="match status" value="1"/>
</dbReference>
<dbReference type="HOGENOM" id="CLU_007383_6_1_4"/>
<dbReference type="EMBL" id="AL954747">
    <property type="protein sequence ID" value="CAD84411.1"/>
    <property type="molecule type" value="Genomic_DNA"/>
</dbReference>
<dbReference type="CDD" id="cd05232">
    <property type="entry name" value="UDP_G4E_4_SDR_e"/>
    <property type="match status" value="1"/>
</dbReference>
<name>Q82X00_NITEU</name>
<feature type="domain" description="NAD-dependent epimerase/dehydratase" evidence="3">
    <location>
        <begin position="3"/>
        <end position="218"/>
    </location>
</feature>
<evidence type="ECO:0000313" key="4">
    <source>
        <dbReference type="EMBL" id="CAD84411.1"/>
    </source>
</evidence>
<dbReference type="DNASU" id="1081438"/>
<dbReference type="Pfam" id="PF01370">
    <property type="entry name" value="Epimerase"/>
    <property type="match status" value="1"/>
</dbReference>
<evidence type="ECO:0000256" key="2">
    <source>
        <dbReference type="ARBA" id="ARBA00007637"/>
    </source>
</evidence>
<dbReference type="SUPFAM" id="SSF51735">
    <property type="entry name" value="NAD(P)-binding Rossmann-fold domains"/>
    <property type="match status" value="1"/>
</dbReference>
<organism evidence="4 5">
    <name type="scientific">Nitrosomonas europaea (strain ATCC 19718 / CIP 103999 / KCTC 2705 / NBRC 14298)</name>
    <dbReference type="NCBI Taxonomy" id="228410"/>
    <lineage>
        <taxon>Bacteria</taxon>
        <taxon>Pseudomonadati</taxon>
        <taxon>Pseudomonadota</taxon>
        <taxon>Betaproteobacteria</taxon>
        <taxon>Nitrosomonadales</taxon>
        <taxon>Nitrosomonadaceae</taxon>
        <taxon>Nitrosomonas</taxon>
    </lineage>
</organism>
<comment type="pathway">
    <text evidence="1">Bacterial outer membrane biogenesis; LPS O-antigen biosynthesis.</text>
</comment>
<dbReference type="Proteomes" id="UP000001416">
    <property type="component" value="Chromosome"/>
</dbReference>
<dbReference type="InterPro" id="IPR001509">
    <property type="entry name" value="Epimerase_deHydtase"/>
</dbReference>
<dbReference type="STRING" id="228410.NE0500"/>
<accession>Q82X00</accession>
<sequence>MNILVTGANGFVGQTLCPALERAGLRAVRAVRISTRYEEISVGEVDGETSWSRVFDEGIDGVVHLAAKVPLAEKEKEAADSYHRVNTLGTVRLARECAARGIRRFVFISTVKVLGEECDKPFQADDSAVPSDAYAISKWEAEQSLRQISAETGMEVVILRPPLVYGPGVGGNFLRLLQMVDRRIPLPLGAIHNRRSLIYLGNLVDIIRLCLTHPDAASKTFMVSDGEDVSTPGLIRRIGSVLGHGSFLLPVPAAWMRRVGDLLGKRSAIDRLTGSLSVDSMPVQKELGWLPPYGMQAGLALTVQWYRQHKPETKS</sequence>
<dbReference type="eggNOG" id="COG0451">
    <property type="taxonomic scope" value="Bacteria"/>
</dbReference>
<dbReference type="RefSeq" id="WP_011111131.1">
    <property type="nucleotide sequence ID" value="NC_004757.1"/>
</dbReference>
<reference evidence="4 5" key="1">
    <citation type="journal article" date="2003" name="J. Bacteriol.">
        <title>Complete genome sequence of the ammonia-oxidizing bacterium and obligate chemolithoautotroph Nitrosomonas europaea.</title>
        <authorList>
            <person name="Chain P."/>
            <person name="Lamerdin J."/>
            <person name="Larimer F."/>
            <person name="Regala W."/>
            <person name="Land M."/>
            <person name="Hauser L."/>
            <person name="Hooper A."/>
            <person name="Klotz M."/>
            <person name="Norton J."/>
            <person name="Sayavedra-Soto L."/>
            <person name="Arciero D."/>
            <person name="Hommes N."/>
            <person name="Whittaker M."/>
            <person name="Arp D."/>
        </authorList>
    </citation>
    <scope>NUCLEOTIDE SEQUENCE [LARGE SCALE GENOMIC DNA]</scope>
    <source>
        <strain evidence="5">ATCC 19718 / CIP 103999 / KCTC 2705 / NBRC 14298</strain>
    </source>
</reference>
<dbReference type="OrthoDB" id="9801056at2"/>
<dbReference type="KEGG" id="neu:NE0500"/>
<keyword evidence="5" id="KW-1185">Reference proteome</keyword>
<evidence type="ECO:0000313" key="5">
    <source>
        <dbReference type="Proteomes" id="UP000001416"/>
    </source>
</evidence>
<dbReference type="PhylomeDB" id="Q82X00"/>
<dbReference type="AlphaFoldDB" id="Q82X00"/>